<dbReference type="STRING" id="483937.AMQ84_16680"/>
<dbReference type="Pfam" id="PF22790">
    <property type="entry name" value="YkoP"/>
    <property type="match status" value="1"/>
</dbReference>
<reference evidence="3" key="1">
    <citation type="submission" date="2015-03" db="EMBL/GenBank/DDBJ databases">
        <authorList>
            <person name="Wibberg D."/>
        </authorList>
    </citation>
    <scope>NUCLEOTIDE SEQUENCE [LARGE SCALE GENOMIC DNA]</scope>
</reference>
<dbReference type="KEGG" id="pri:PRIO_4255"/>
<dbReference type="EMBL" id="LN831776">
    <property type="protein sequence ID" value="CQR56657.1"/>
    <property type="molecule type" value="Genomic_DNA"/>
</dbReference>
<organism evidence="2 3">
    <name type="scientific">Paenibacillus riograndensis SBR5</name>
    <dbReference type="NCBI Taxonomy" id="1073571"/>
    <lineage>
        <taxon>Bacteria</taxon>
        <taxon>Bacillati</taxon>
        <taxon>Bacillota</taxon>
        <taxon>Bacilli</taxon>
        <taxon>Bacillales</taxon>
        <taxon>Paenibacillaceae</taxon>
        <taxon>Paenibacillus</taxon>
        <taxon>Paenibacillus sonchi group</taxon>
    </lineage>
</organism>
<evidence type="ECO:0000313" key="3">
    <source>
        <dbReference type="Proteomes" id="UP000033163"/>
    </source>
</evidence>
<gene>
    <name evidence="2" type="ORF">PRIO_4255</name>
</gene>
<dbReference type="PATRIC" id="fig|1073571.4.peg.4553"/>
<evidence type="ECO:0000259" key="1">
    <source>
        <dbReference type="Pfam" id="PF22790"/>
    </source>
</evidence>
<proteinExistence type="predicted"/>
<name>A0A0E4CXS2_9BACL</name>
<accession>A0A0E4CXS2</accession>
<feature type="domain" description="YkoP-like" evidence="1">
    <location>
        <begin position="10"/>
        <end position="191"/>
    </location>
</feature>
<sequence length="200" mass="22520">MNEVELKIGKSMVQSLWMAWEKVFALGSHFRGAGTSRFGICSVMLKKHRGKAIICQDSTVIHDGEWVGELHLDNGSILKLIKSEGSDRAALRTARMLRQSMRQINEAFESQSEFKQVKALMGITLLHRGITHGLGFEQQAMQPGLFRRMTTIYLRLLLSALHPEGKNRIGQRTDQLVPMLLIHSRASLKDRFSPGQKLPG</sequence>
<dbReference type="Proteomes" id="UP000033163">
    <property type="component" value="Chromosome I"/>
</dbReference>
<evidence type="ECO:0000313" key="2">
    <source>
        <dbReference type="EMBL" id="CQR56657.1"/>
    </source>
</evidence>
<dbReference type="InterPro" id="IPR054467">
    <property type="entry name" value="YkoP-like_dom"/>
</dbReference>
<dbReference type="AlphaFoldDB" id="A0A0E4CXS2"/>
<protein>
    <submittedName>
        <fullName evidence="2">Polysaccharide deacetylase</fullName>
    </submittedName>
</protein>
<dbReference type="HOGENOM" id="CLU_114932_0_0_9"/>